<evidence type="ECO:0000256" key="1">
    <source>
        <dbReference type="PROSITE-ProRule" id="PRU00266"/>
    </source>
</evidence>
<dbReference type="Proteomes" id="UP001153620">
    <property type="component" value="Chromosome 2"/>
</dbReference>
<dbReference type="PROSITE" id="PS50005">
    <property type="entry name" value="TPR"/>
    <property type="match status" value="1"/>
</dbReference>
<dbReference type="Gene3D" id="1.25.40.10">
    <property type="entry name" value="Tetratricopeptide repeat domain"/>
    <property type="match status" value="1"/>
</dbReference>
<accession>A0A9N9RYD6</accession>
<organism evidence="4 5">
    <name type="scientific">Chironomus riparius</name>
    <dbReference type="NCBI Taxonomy" id="315576"/>
    <lineage>
        <taxon>Eukaryota</taxon>
        <taxon>Metazoa</taxon>
        <taxon>Ecdysozoa</taxon>
        <taxon>Arthropoda</taxon>
        <taxon>Hexapoda</taxon>
        <taxon>Insecta</taxon>
        <taxon>Pterygota</taxon>
        <taxon>Neoptera</taxon>
        <taxon>Endopterygota</taxon>
        <taxon>Diptera</taxon>
        <taxon>Nematocera</taxon>
        <taxon>Chironomoidea</taxon>
        <taxon>Chironomidae</taxon>
        <taxon>Chironominae</taxon>
        <taxon>Chironomus</taxon>
    </lineage>
</organism>
<name>A0A9N9RYD6_9DIPT</name>
<dbReference type="EMBL" id="OU895878">
    <property type="protein sequence ID" value="CAG9805897.1"/>
    <property type="molecule type" value="Genomic_DNA"/>
</dbReference>
<dbReference type="InterPro" id="IPR019734">
    <property type="entry name" value="TPR_rpt"/>
</dbReference>
<evidence type="ECO:0000259" key="3">
    <source>
        <dbReference type="PROSITE" id="PS50137"/>
    </source>
</evidence>
<dbReference type="InterPro" id="IPR014720">
    <property type="entry name" value="dsRBD_dom"/>
</dbReference>
<dbReference type="SMART" id="SM00358">
    <property type="entry name" value="DSRM"/>
    <property type="match status" value="1"/>
</dbReference>
<protein>
    <recommendedName>
        <fullName evidence="3">DRBM domain-containing protein</fullName>
    </recommendedName>
</protein>
<evidence type="ECO:0000313" key="4">
    <source>
        <dbReference type="EMBL" id="CAG9805897.1"/>
    </source>
</evidence>
<keyword evidence="2" id="KW-0802">TPR repeat</keyword>
<keyword evidence="5" id="KW-1185">Reference proteome</keyword>
<keyword evidence="1" id="KW-0694">RNA-binding</keyword>
<sequence>MSLVQEKFEQMQEKVFDQAIESLKIQHKYVKEALLKDKNFQEVVIVMKEMKSKLNSLYSKDPAKIKFKTEMIVKLCEQIAYCLLRDNKPKEALKFLSELEVIQDVVKEKNSKAFIYMGRTHMMLQNFKQANNYFSKAYKFADQNAKKDIEGILHTIKLKINEDNEDSDALGVSKFMQNEIGQTSTALVLESELNLIPMGFQSVDADGDITIEVLEAKQQAESICKKNKGFTETVEICTNKASAGILGEYLQKSRNPLATYKVDHTTQDSSCNKTFHMSCECVEHVTFGSATTKIKAKEIAAQKMLKYLQDAGKLRLTTNLEL</sequence>
<dbReference type="GO" id="GO:0010468">
    <property type="term" value="P:regulation of gene expression"/>
    <property type="evidence" value="ECO:0007669"/>
    <property type="project" value="UniProtKB-ARBA"/>
</dbReference>
<reference evidence="4" key="2">
    <citation type="submission" date="2022-10" db="EMBL/GenBank/DDBJ databases">
        <authorList>
            <consortium name="ENA_rothamsted_submissions"/>
            <consortium name="culmorum"/>
            <person name="King R."/>
        </authorList>
    </citation>
    <scope>NUCLEOTIDE SEQUENCE</scope>
</reference>
<evidence type="ECO:0000313" key="5">
    <source>
        <dbReference type="Proteomes" id="UP001153620"/>
    </source>
</evidence>
<dbReference type="SUPFAM" id="SSF48452">
    <property type="entry name" value="TPR-like"/>
    <property type="match status" value="1"/>
</dbReference>
<dbReference type="AlphaFoldDB" id="A0A9N9RYD6"/>
<dbReference type="GO" id="GO:0003723">
    <property type="term" value="F:RNA binding"/>
    <property type="evidence" value="ECO:0007669"/>
    <property type="project" value="UniProtKB-UniRule"/>
</dbReference>
<dbReference type="CDD" id="cd00048">
    <property type="entry name" value="DSRM_SF"/>
    <property type="match status" value="1"/>
</dbReference>
<reference evidence="4" key="1">
    <citation type="submission" date="2022-01" db="EMBL/GenBank/DDBJ databases">
        <authorList>
            <person name="King R."/>
        </authorList>
    </citation>
    <scope>NUCLEOTIDE SEQUENCE</scope>
</reference>
<dbReference type="SUPFAM" id="SSF54768">
    <property type="entry name" value="dsRNA-binding domain-like"/>
    <property type="match status" value="1"/>
</dbReference>
<dbReference type="Gene3D" id="3.30.160.20">
    <property type="match status" value="1"/>
</dbReference>
<dbReference type="PROSITE" id="PS50137">
    <property type="entry name" value="DS_RBD"/>
    <property type="match status" value="1"/>
</dbReference>
<feature type="domain" description="DRBM" evidence="3">
    <location>
        <begin position="241"/>
        <end position="310"/>
    </location>
</feature>
<dbReference type="InterPro" id="IPR011990">
    <property type="entry name" value="TPR-like_helical_dom_sf"/>
</dbReference>
<dbReference type="Pfam" id="PF00035">
    <property type="entry name" value="dsrm"/>
    <property type="match status" value="1"/>
</dbReference>
<evidence type="ECO:0000256" key="2">
    <source>
        <dbReference type="PROSITE-ProRule" id="PRU00339"/>
    </source>
</evidence>
<proteinExistence type="predicted"/>
<feature type="repeat" description="TPR" evidence="2">
    <location>
        <begin position="111"/>
        <end position="144"/>
    </location>
</feature>
<gene>
    <name evidence="4" type="ORF">CHIRRI_LOCUS8764</name>
</gene>